<dbReference type="Gene3D" id="3.40.50.150">
    <property type="entry name" value="Vaccinia Virus protein VP39"/>
    <property type="match status" value="1"/>
</dbReference>
<dbReference type="InterPro" id="IPR054728">
    <property type="entry name" value="RsmB-like_ferredoxin"/>
</dbReference>
<evidence type="ECO:0000256" key="4">
    <source>
        <dbReference type="ARBA" id="ARBA00022884"/>
    </source>
</evidence>
<protein>
    <submittedName>
        <fullName evidence="8">RsmB/NOP family class I SAM-dependent RNA methyltransferase</fullName>
    </submittedName>
</protein>
<dbReference type="PROSITE" id="PS51686">
    <property type="entry name" value="SAM_MT_RSMB_NOP"/>
    <property type="match status" value="1"/>
</dbReference>
<feature type="compositionally biased region" description="Polar residues" evidence="6">
    <location>
        <begin position="30"/>
        <end position="43"/>
    </location>
</feature>
<reference evidence="8" key="1">
    <citation type="submission" date="2022-06" db="EMBL/GenBank/DDBJ databases">
        <title>New Polynucleobacter species.</title>
        <authorList>
            <person name="Hahn M.W."/>
        </authorList>
    </citation>
    <scope>NUCLEOTIDE SEQUENCE</scope>
    <source>
        <strain evidence="8">UK-FUSCHL-C3</strain>
    </source>
</reference>
<keyword evidence="4 5" id="KW-0694">RNA-binding</keyword>
<dbReference type="GO" id="GO:0003723">
    <property type="term" value="F:RNA binding"/>
    <property type="evidence" value="ECO:0007669"/>
    <property type="project" value="UniProtKB-UniRule"/>
</dbReference>
<gene>
    <name evidence="8" type="ORF">NKE59_08020</name>
</gene>
<evidence type="ECO:0000256" key="1">
    <source>
        <dbReference type="ARBA" id="ARBA00022603"/>
    </source>
</evidence>
<feature type="active site" description="Nucleophile" evidence="5">
    <location>
        <position position="416"/>
    </location>
</feature>
<dbReference type="InterPro" id="IPR029063">
    <property type="entry name" value="SAM-dependent_MTases_sf"/>
</dbReference>
<dbReference type="EMBL" id="CP099959">
    <property type="protein sequence ID" value="XCC57428.1"/>
    <property type="molecule type" value="Genomic_DNA"/>
</dbReference>
<dbReference type="InterPro" id="IPR023267">
    <property type="entry name" value="RCMT"/>
</dbReference>
<feature type="region of interest" description="Disordered" evidence="6">
    <location>
        <begin position="1"/>
        <end position="43"/>
    </location>
</feature>
<evidence type="ECO:0000256" key="2">
    <source>
        <dbReference type="ARBA" id="ARBA00022679"/>
    </source>
</evidence>
<dbReference type="GO" id="GO:0001510">
    <property type="term" value="P:RNA methylation"/>
    <property type="evidence" value="ECO:0007669"/>
    <property type="project" value="InterPro"/>
</dbReference>
<dbReference type="PANTHER" id="PTHR22807">
    <property type="entry name" value="NOP2 YEAST -RELATED NOL1/NOP2/FMU SUN DOMAIN-CONTAINING"/>
    <property type="match status" value="1"/>
</dbReference>
<dbReference type="InterPro" id="IPR001678">
    <property type="entry name" value="MeTrfase_RsmB-F_NOP2_dom"/>
</dbReference>
<organism evidence="8">
    <name type="scientific">Polynucleobacter sp. UK-FUSCHL-C3</name>
    <dbReference type="NCBI Taxonomy" id="2955208"/>
    <lineage>
        <taxon>Bacteria</taxon>
        <taxon>Pseudomonadati</taxon>
        <taxon>Pseudomonadota</taxon>
        <taxon>Betaproteobacteria</taxon>
        <taxon>Burkholderiales</taxon>
        <taxon>Burkholderiaceae</taxon>
        <taxon>Polynucleobacter</taxon>
    </lineage>
</organism>
<evidence type="ECO:0000313" key="8">
    <source>
        <dbReference type="EMBL" id="XCC57428.1"/>
    </source>
</evidence>
<keyword evidence="2 5" id="KW-0808">Transferase</keyword>
<evidence type="ECO:0000256" key="5">
    <source>
        <dbReference type="PROSITE-ProRule" id="PRU01023"/>
    </source>
</evidence>
<evidence type="ECO:0000259" key="7">
    <source>
        <dbReference type="PROSITE" id="PS51686"/>
    </source>
</evidence>
<feature type="domain" description="SAM-dependent MTase RsmB/NOP-type" evidence="7">
    <location>
        <begin position="200"/>
        <end position="486"/>
    </location>
</feature>
<dbReference type="CDD" id="cd02440">
    <property type="entry name" value="AdoMet_MTases"/>
    <property type="match status" value="1"/>
</dbReference>
<dbReference type="Pfam" id="PF01189">
    <property type="entry name" value="Methyltr_RsmB-F"/>
    <property type="match status" value="1"/>
</dbReference>
<dbReference type="Gene3D" id="3.30.70.1170">
    <property type="entry name" value="Sun protein, domain 3"/>
    <property type="match status" value="1"/>
</dbReference>
<name>A0AAU8A205_9BURK</name>
<dbReference type="PANTHER" id="PTHR22807:SF53">
    <property type="entry name" value="RIBOSOMAL RNA SMALL SUBUNIT METHYLTRANSFERASE B-RELATED"/>
    <property type="match status" value="1"/>
</dbReference>
<dbReference type="SUPFAM" id="SSF53335">
    <property type="entry name" value="S-adenosyl-L-methionine-dependent methyltransferases"/>
    <property type="match status" value="1"/>
</dbReference>
<keyword evidence="3 5" id="KW-0949">S-adenosyl-L-methionine</keyword>
<proteinExistence type="inferred from homology"/>
<feature type="binding site" evidence="5">
    <location>
        <position position="363"/>
    </location>
    <ligand>
        <name>S-adenosyl-L-methionine</name>
        <dbReference type="ChEBI" id="CHEBI:59789"/>
    </ligand>
</feature>
<comment type="similarity">
    <text evidence="5">Belongs to the class I-like SAM-binding methyltransferase superfamily. RsmB/NOP family.</text>
</comment>
<dbReference type="RefSeq" id="WP_353438458.1">
    <property type="nucleotide sequence ID" value="NZ_CP099959.1"/>
</dbReference>
<feature type="compositionally biased region" description="Low complexity" evidence="6">
    <location>
        <begin position="1"/>
        <end position="16"/>
    </location>
</feature>
<dbReference type="Pfam" id="PF22458">
    <property type="entry name" value="RsmF-B_ferredox"/>
    <property type="match status" value="1"/>
</dbReference>
<feature type="binding site" evidence="5">
    <location>
        <position position="316"/>
    </location>
    <ligand>
        <name>S-adenosyl-L-methionine</name>
        <dbReference type="ChEBI" id="CHEBI:59789"/>
    </ligand>
</feature>
<feature type="binding site" evidence="5">
    <location>
        <position position="343"/>
    </location>
    <ligand>
        <name>S-adenosyl-L-methionine</name>
        <dbReference type="ChEBI" id="CHEBI:59789"/>
    </ligand>
</feature>
<keyword evidence="1 5" id="KW-0489">Methyltransferase</keyword>
<dbReference type="PRINTS" id="PR02008">
    <property type="entry name" value="RCMTFAMILY"/>
</dbReference>
<accession>A0AAU8A205</accession>
<sequence>MKNTSKKSSASYGSSKRLAGEKKYAKAKNTKPNEPINPQGQKNYSHAKALPQHAFHLEHIVPELLLFNQPADRVVSRYFRANPKLGNRDRALIAEAAFAVLRRKNEFSQFAASGSGPQARRLALLGLVSALSEGGLGSGNRLESALADLAFVLQTDEFEWLQRYGQVDRNALAPMIKNNLPEWLWNELTQSLGKERCEQLAETLMKPAPLDLRVNTMKINRDDLLAQINASTNRFEAIPTPYSLDGIRIFGKPSLQTSTWFKDGLFEVQDEGSQILCHLLAPKRGEMVVDFCAGAGGKTLALGAMMRSTGRLYAFDTSERRLANLKPRLARSGLSNVHLVWIDSENDPKIKRLAGKIDRVLVDAPCSGLGTIRRNPDLKWRQTPEEIKKLGQTQLAILESAGRLVKPGGRLVYATCSLLDQENQGLVELFLEKHPEFEVLPAAEALGQHFLYDGIPLGSSNAKPWWQVWPHIHGTDGFFGAVLRRKP</sequence>
<evidence type="ECO:0000256" key="3">
    <source>
        <dbReference type="ARBA" id="ARBA00022691"/>
    </source>
</evidence>
<dbReference type="InterPro" id="IPR049560">
    <property type="entry name" value="MeTrfase_RsmB-F_NOP2_cat"/>
</dbReference>
<comment type="caution">
    <text evidence="5">Lacks conserved residue(s) required for the propagation of feature annotation.</text>
</comment>
<dbReference type="GO" id="GO:0008173">
    <property type="term" value="F:RNA methyltransferase activity"/>
    <property type="evidence" value="ECO:0007669"/>
    <property type="project" value="InterPro"/>
</dbReference>
<evidence type="ECO:0000256" key="6">
    <source>
        <dbReference type="SAM" id="MobiDB-lite"/>
    </source>
</evidence>
<dbReference type="AlphaFoldDB" id="A0AAU8A205"/>